<comment type="caution">
    <text evidence="2">The sequence shown here is derived from an EMBL/GenBank/DDBJ whole genome shotgun (WGS) entry which is preliminary data.</text>
</comment>
<protein>
    <submittedName>
        <fullName evidence="2">Uncharacterized protein</fullName>
    </submittedName>
</protein>
<evidence type="ECO:0000313" key="3">
    <source>
        <dbReference type="Proteomes" id="UP000236047"/>
    </source>
</evidence>
<name>A0A2N8PLT6_STRNR</name>
<organism evidence="2 3">
    <name type="scientific">Streptomyces noursei</name>
    <name type="common">Streptomyces albulus</name>
    <dbReference type="NCBI Taxonomy" id="1971"/>
    <lineage>
        <taxon>Bacteria</taxon>
        <taxon>Bacillati</taxon>
        <taxon>Actinomycetota</taxon>
        <taxon>Actinomycetes</taxon>
        <taxon>Kitasatosporales</taxon>
        <taxon>Streptomycetaceae</taxon>
        <taxon>Streptomyces</taxon>
    </lineage>
</organism>
<dbReference type="RefSeq" id="WP_073447812.1">
    <property type="nucleotide sequence ID" value="NZ_LJSN01000002.1"/>
</dbReference>
<evidence type="ECO:0000256" key="1">
    <source>
        <dbReference type="SAM" id="MobiDB-lite"/>
    </source>
</evidence>
<keyword evidence="3" id="KW-1185">Reference proteome</keyword>
<sequence>MSHGSKGNDLPQLPLGGAPSNGTGAFAWGQKRTDRAVRRRPGVALLPGLEKLDGLIVLEEERIRARTVR</sequence>
<dbReference type="Proteomes" id="UP000236047">
    <property type="component" value="Unassembled WGS sequence"/>
</dbReference>
<dbReference type="EMBL" id="LJSN01000002">
    <property type="protein sequence ID" value="PNE41987.1"/>
    <property type="molecule type" value="Genomic_DNA"/>
</dbReference>
<accession>A0A2N8PLT6</accession>
<proteinExistence type="predicted"/>
<dbReference type="AlphaFoldDB" id="A0A2N8PLT6"/>
<evidence type="ECO:0000313" key="2">
    <source>
        <dbReference type="EMBL" id="PNE41987.1"/>
    </source>
</evidence>
<feature type="region of interest" description="Disordered" evidence="1">
    <location>
        <begin position="1"/>
        <end position="33"/>
    </location>
</feature>
<reference evidence="3" key="1">
    <citation type="submission" date="2015-09" db="EMBL/GenBank/DDBJ databases">
        <authorList>
            <person name="Graham D.E."/>
            <person name="Mahan K.M."/>
            <person name="Klingeman D.M."/>
            <person name="Fida T."/>
            <person name="Giannone R.J."/>
            <person name="Hettich R.L."/>
            <person name="Parry R.J."/>
            <person name="Spain J.C."/>
        </authorList>
    </citation>
    <scope>NUCLEOTIDE SEQUENCE [LARGE SCALE GENOMIC DNA]</scope>
    <source>
        <strain evidence="3">JCM 4701</strain>
    </source>
</reference>
<gene>
    <name evidence="2" type="ORF">AOB60_15570</name>
</gene>